<sequence>MYSFSRSRLVGKRTCPAIARGPLAQLAEQRPFKAWVPSSILGRLISNIFYYKQLAAFARAAYLFFGDMRIFYEKGSVRKAKKVKKRGQTPI</sequence>
<reference evidence="1" key="1">
    <citation type="submission" date="2017-02" db="EMBL/GenBank/DDBJ databases">
        <authorList>
            <person name="Regsiter A."/>
            <person name="William W."/>
        </authorList>
    </citation>
    <scope>NUCLEOTIDE SEQUENCE</scope>
    <source>
        <strain evidence="1">Bib</strain>
    </source>
</reference>
<evidence type="ECO:0000313" key="1">
    <source>
        <dbReference type="EMBL" id="SLM12365.1"/>
    </source>
</evidence>
<protein>
    <submittedName>
        <fullName evidence="1">Uncharacterized protein</fullName>
    </submittedName>
</protein>
<dbReference type="EMBL" id="FWDM01000018">
    <property type="protein sequence ID" value="SLM12365.1"/>
    <property type="molecule type" value="Genomic_DNA"/>
</dbReference>
<dbReference type="AlphaFoldDB" id="A0A3P3XHX4"/>
<proteinExistence type="predicted"/>
<accession>A0A3P3XHX4</accession>
<organism evidence="1">
    <name type="scientific">uncultured spirochete</name>
    <dbReference type="NCBI Taxonomy" id="156406"/>
    <lineage>
        <taxon>Bacteria</taxon>
        <taxon>Pseudomonadati</taxon>
        <taxon>Spirochaetota</taxon>
        <taxon>Spirochaetia</taxon>
        <taxon>Spirochaetales</taxon>
        <taxon>environmental samples</taxon>
    </lineage>
</organism>
<name>A0A3P3XHX4_9SPIR</name>
<gene>
    <name evidence="1" type="ORF">SPIROBIBN47_250005</name>
</gene>